<dbReference type="STRING" id="4558.A0A1B6PTZ2"/>
<keyword evidence="1" id="KW-0472">Membrane</keyword>
<dbReference type="InterPro" id="IPR004314">
    <property type="entry name" value="Neprosin"/>
</dbReference>
<evidence type="ECO:0000256" key="1">
    <source>
        <dbReference type="SAM" id="Phobius"/>
    </source>
</evidence>
<gene>
    <name evidence="3" type="ORF">SORBI_3005G217900</name>
</gene>
<dbReference type="Pfam" id="PF03080">
    <property type="entry name" value="Neprosin"/>
    <property type="match status" value="1"/>
</dbReference>
<dbReference type="EMBL" id="CM000764">
    <property type="protein sequence ID" value="KXG29137.1"/>
    <property type="molecule type" value="Genomic_DNA"/>
</dbReference>
<feature type="transmembrane region" description="Helical" evidence="1">
    <location>
        <begin position="33"/>
        <end position="52"/>
    </location>
</feature>
<dbReference type="Gramene" id="KXG29137">
    <property type="protein sequence ID" value="KXG29137"/>
    <property type="gene ID" value="SORBI_3005G217900"/>
</dbReference>
<dbReference type="PANTHER" id="PTHR31589">
    <property type="entry name" value="PROTEIN, PUTATIVE (DUF239)-RELATED-RELATED"/>
    <property type="match status" value="1"/>
</dbReference>
<reference evidence="3 4" key="1">
    <citation type="journal article" date="2009" name="Nature">
        <title>The Sorghum bicolor genome and the diversification of grasses.</title>
        <authorList>
            <person name="Paterson A.H."/>
            <person name="Bowers J.E."/>
            <person name="Bruggmann R."/>
            <person name="Dubchak I."/>
            <person name="Grimwood J."/>
            <person name="Gundlach H."/>
            <person name="Haberer G."/>
            <person name="Hellsten U."/>
            <person name="Mitros T."/>
            <person name="Poliakov A."/>
            <person name="Schmutz J."/>
            <person name="Spannagl M."/>
            <person name="Tang H."/>
            <person name="Wang X."/>
            <person name="Wicker T."/>
            <person name="Bharti A.K."/>
            <person name="Chapman J."/>
            <person name="Feltus F.A."/>
            <person name="Gowik U."/>
            <person name="Grigoriev I.V."/>
            <person name="Lyons E."/>
            <person name="Maher C.A."/>
            <person name="Martis M."/>
            <person name="Narechania A."/>
            <person name="Otillar R.P."/>
            <person name="Penning B.W."/>
            <person name="Salamov A.A."/>
            <person name="Wang Y."/>
            <person name="Zhang L."/>
            <person name="Carpita N.C."/>
            <person name="Freeling M."/>
            <person name="Gingle A.R."/>
            <person name="Hash C.T."/>
            <person name="Keller B."/>
            <person name="Klein P."/>
            <person name="Kresovich S."/>
            <person name="McCann M.C."/>
            <person name="Ming R."/>
            <person name="Peterson D.G."/>
            <person name="Mehboob-ur-Rahman"/>
            <person name="Ware D."/>
            <person name="Westhoff P."/>
            <person name="Mayer K.F."/>
            <person name="Messing J."/>
            <person name="Rokhsar D.S."/>
        </authorList>
    </citation>
    <scope>NUCLEOTIDE SEQUENCE [LARGE SCALE GENOMIC DNA]</scope>
    <source>
        <strain evidence="4">cv. BTx623</strain>
    </source>
</reference>
<keyword evidence="4" id="KW-1185">Reference proteome</keyword>
<reference evidence="4" key="2">
    <citation type="journal article" date="2018" name="Plant J.">
        <title>The Sorghum bicolor reference genome: improved assembly, gene annotations, a transcriptome atlas, and signatures of genome organization.</title>
        <authorList>
            <person name="McCormick R.F."/>
            <person name="Truong S.K."/>
            <person name="Sreedasyam A."/>
            <person name="Jenkins J."/>
            <person name="Shu S."/>
            <person name="Sims D."/>
            <person name="Kennedy M."/>
            <person name="Amirebrahimi M."/>
            <person name="Weers B.D."/>
            <person name="McKinley B."/>
            <person name="Mattison A."/>
            <person name="Morishige D.T."/>
            <person name="Grimwood J."/>
            <person name="Schmutz J."/>
            <person name="Mullet J.E."/>
        </authorList>
    </citation>
    <scope>NUCLEOTIDE SEQUENCE [LARGE SCALE GENOMIC DNA]</scope>
    <source>
        <strain evidence="4">cv. BTx623</strain>
    </source>
</reference>
<dbReference type="ExpressionAtlas" id="A0A1B6PTZ2">
    <property type="expression patterns" value="baseline and differential"/>
</dbReference>
<dbReference type="PANTHER" id="PTHR31589:SF108">
    <property type="entry name" value="NEP-INTERACTING PROTEIN 1"/>
    <property type="match status" value="1"/>
</dbReference>
<feature type="domain" description="Neprosin PEP catalytic" evidence="2">
    <location>
        <begin position="194"/>
        <end position="451"/>
    </location>
</feature>
<proteinExistence type="predicted"/>
<dbReference type="PROSITE" id="PS52045">
    <property type="entry name" value="NEPROSIN_PEP_CD"/>
    <property type="match status" value="1"/>
</dbReference>
<dbReference type="eggNOG" id="ENOG502QVB2">
    <property type="taxonomic scope" value="Eukaryota"/>
</dbReference>
<dbReference type="InterPro" id="IPR025521">
    <property type="entry name" value="Neprosin_propep"/>
</dbReference>
<keyword evidence="1" id="KW-0812">Transmembrane</keyword>
<evidence type="ECO:0000313" key="4">
    <source>
        <dbReference type="Proteomes" id="UP000000768"/>
    </source>
</evidence>
<protein>
    <recommendedName>
        <fullName evidence="2">Neprosin PEP catalytic domain-containing protein</fullName>
    </recommendedName>
</protein>
<dbReference type="AlphaFoldDB" id="A0A1B6PTZ2"/>
<organism evidence="3 4">
    <name type="scientific">Sorghum bicolor</name>
    <name type="common">Sorghum</name>
    <name type="synonym">Sorghum vulgare</name>
    <dbReference type="NCBI Taxonomy" id="4558"/>
    <lineage>
        <taxon>Eukaryota</taxon>
        <taxon>Viridiplantae</taxon>
        <taxon>Streptophyta</taxon>
        <taxon>Embryophyta</taxon>
        <taxon>Tracheophyta</taxon>
        <taxon>Spermatophyta</taxon>
        <taxon>Magnoliopsida</taxon>
        <taxon>Liliopsida</taxon>
        <taxon>Poales</taxon>
        <taxon>Poaceae</taxon>
        <taxon>PACMAD clade</taxon>
        <taxon>Panicoideae</taxon>
        <taxon>Andropogonodae</taxon>
        <taxon>Andropogoneae</taxon>
        <taxon>Sorghinae</taxon>
        <taxon>Sorghum</taxon>
    </lineage>
</organism>
<dbReference type="Pfam" id="PF14365">
    <property type="entry name" value="Neprosin_AP"/>
    <property type="match status" value="1"/>
</dbReference>
<dbReference type="OrthoDB" id="635613at2759"/>
<evidence type="ECO:0000259" key="2">
    <source>
        <dbReference type="PROSITE" id="PS52045"/>
    </source>
</evidence>
<dbReference type="Proteomes" id="UP000000768">
    <property type="component" value="Chromosome 5"/>
</dbReference>
<dbReference type="InterPro" id="IPR053168">
    <property type="entry name" value="Glutamic_endopeptidase"/>
</dbReference>
<sequence length="451" mass="50120">MSQPSSPIYIYIYIYVCKAQPEQGRRSRCPMAISWRVCLFALVVALGFLFFLDGAAAARSAGTSSAAAQRRREVRSLLTRLNKPPLATIESPDGDIIDCVHISKQPAFDHPLLKNHSIQMMPSCHPEGLNNNSNIAPNPFTQTWHQNGKCPENTIPIRRTKEEDVLRVSSIERYGKKSPWSIPNRFSIDDPDSVNVLRGHQHAIASAPEDDNYYGTQATFNLWEPIVEMDEGFSLTQFWISSGSYSNNDLNTIEAGWQVYPGLYKDRHTRLFIYWTRDAYNKTGCYNLLCSGFIQTSNQIAIGASNSYLSPVSVYGGSQYDFTILVWKDPKDGNWWLQVGGHDLGYWPTSIFTRLAGSAASVEWGGEVASSPDAGQTSTQMGSGHFPEEGFSKASYVKNIQLVDSTNNLKSPSAVSLVAKWPKCYNVQNGTSADWGTYIFYGGPGKNPNCQ</sequence>
<evidence type="ECO:0000313" key="3">
    <source>
        <dbReference type="EMBL" id="KXG29137.1"/>
    </source>
</evidence>
<accession>A0A1B6PTZ2</accession>
<dbReference type="Gene3D" id="3.90.1320.10">
    <property type="entry name" value="Outer-capsid protein sigma 3, large lobe"/>
    <property type="match status" value="1"/>
</dbReference>
<keyword evidence="1" id="KW-1133">Transmembrane helix</keyword>
<name>A0A1B6PTZ2_SORBI</name>
<dbReference type="InParanoid" id="A0A1B6PTZ2"/>